<name>A0ABD2WZJ0_9HYME</name>
<gene>
    <name evidence="1" type="ORF">TKK_008139</name>
</gene>
<reference evidence="1 2" key="1">
    <citation type="journal article" date="2024" name="bioRxiv">
        <title>A reference genome for Trichogramma kaykai: A tiny desert-dwelling parasitoid wasp with competing sex-ratio distorters.</title>
        <authorList>
            <person name="Culotta J."/>
            <person name="Lindsey A.R."/>
        </authorList>
    </citation>
    <scope>NUCLEOTIDE SEQUENCE [LARGE SCALE GENOMIC DNA]</scope>
    <source>
        <strain evidence="1 2">KSX58</strain>
    </source>
</reference>
<evidence type="ECO:0000313" key="1">
    <source>
        <dbReference type="EMBL" id="KAL3397901.1"/>
    </source>
</evidence>
<dbReference type="AlphaFoldDB" id="A0ABD2WZJ0"/>
<protein>
    <submittedName>
        <fullName evidence="1">Uncharacterized protein</fullName>
    </submittedName>
</protein>
<dbReference type="EMBL" id="JBJJXI010000060">
    <property type="protein sequence ID" value="KAL3397901.1"/>
    <property type="molecule type" value="Genomic_DNA"/>
</dbReference>
<dbReference type="Proteomes" id="UP001627154">
    <property type="component" value="Unassembled WGS sequence"/>
</dbReference>
<comment type="caution">
    <text evidence="1">The sequence shown here is derived from an EMBL/GenBank/DDBJ whole genome shotgun (WGS) entry which is preliminary data.</text>
</comment>
<evidence type="ECO:0000313" key="2">
    <source>
        <dbReference type="Proteomes" id="UP001627154"/>
    </source>
</evidence>
<sequence length="131" mass="15013">MYCLPHGVKLRAASSLRSGCLYNTRQPACQALSVTSFQKLLRDELRSIYIYNIYMYTHARTQTQARCRALCTAQQEIAGSLRTYTEVPAGLVDLHFKFRGGRSTDDAIQKVLSTAERVNSGKRWYYDTKEY</sequence>
<organism evidence="1 2">
    <name type="scientific">Trichogramma kaykai</name>
    <dbReference type="NCBI Taxonomy" id="54128"/>
    <lineage>
        <taxon>Eukaryota</taxon>
        <taxon>Metazoa</taxon>
        <taxon>Ecdysozoa</taxon>
        <taxon>Arthropoda</taxon>
        <taxon>Hexapoda</taxon>
        <taxon>Insecta</taxon>
        <taxon>Pterygota</taxon>
        <taxon>Neoptera</taxon>
        <taxon>Endopterygota</taxon>
        <taxon>Hymenoptera</taxon>
        <taxon>Apocrita</taxon>
        <taxon>Proctotrupomorpha</taxon>
        <taxon>Chalcidoidea</taxon>
        <taxon>Trichogrammatidae</taxon>
        <taxon>Trichogramma</taxon>
    </lineage>
</organism>
<keyword evidence="2" id="KW-1185">Reference proteome</keyword>
<proteinExistence type="predicted"/>
<accession>A0ABD2WZJ0</accession>